<evidence type="ECO:0000256" key="7">
    <source>
        <dbReference type="ARBA" id="ARBA00023004"/>
    </source>
</evidence>
<dbReference type="CDD" id="cd03505">
    <property type="entry name" value="Delta9-FADS-like"/>
    <property type="match status" value="1"/>
</dbReference>
<keyword evidence="5 10" id="KW-1133">Transmembrane helix</keyword>
<evidence type="ECO:0000259" key="11">
    <source>
        <dbReference type="Pfam" id="PF00487"/>
    </source>
</evidence>
<reference evidence="13" key="1">
    <citation type="journal article" date="2019" name="Int. J. Syst. Evol. Microbiol.">
        <title>The Global Catalogue of Microorganisms (GCM) 10K type strain sequencing project: providing services to taxonomists for standard genome sequencing and annotation.</title>
        <authorList>
            <consortium name="The Broad Institute Genomics Platform"/>
            <consortium name="The Broad Institute Genome Sequencing Center for Infectious Disease"/>
            <person name="Wu L."/>
            <person name="Ma J."/>
        </authorList>
    </citation>
    <scope>NUCLEOTIDE SEQUENCE [LARGE SCALE GENOMIC DNA]</scope>
    <source>
        <strain evidence="13">LMG 29894</strain>
    </source>
</reference>
<dbReference type="PANTHER" id="PTHR11351">
    <property type="entry name" value="ACYL-COA DESATURASE"/>
    <property type="match status" value="1"/>
</dbReference>
<dbReference type="EMBL" id="JBHSBU010000001">
    <property type="protein sequence ID" value="MFC4161441.1"/>
    <property type="molecule type" value="Genomic_DNA"/>
</dbReference>
<evidence type="ECO:0000256" key="2">
    <source>
        <dbReference type="ARBA" id="ARBA00008749"/>
    </source>
</evidence>
<sequence>MNGTELNLPPLAYGPDTAVEPAPVKTGRTVRNARLRTVQHIHTVVMSGAGFLGLISAVLLAVLVQPVSGLALAIFLVSFLLVGMGLTIGYHRLFTHRSYKAGTALRMTLAALGCMAGQGPVVFWVALHRMHHEFSDRAGDPHSPNLNGQGRWAQLRGLFHAYIGWTVKHEVPNANFYARDLLTDAPLMWVNRRYYLWVALGLLLPTAAGGLIGGSAYAALEGLLWGGLIRMFALHNVIWWITSFAHVFGSRDFRSRDLSTNNFWLAIPTLGESWHNNHHGFPRAAVLSFRWWQLDLSGLVILSLEKLGLVWEVNRPTPAEQAARRAILPTE</sequence>
<organism evidence="12 13">
    <name type="scientific">Chitinimonas lacunae</name>
    <dbReference type="NCBI Taxonomy" id="1963018"/>
    <lineage>
        <taxon>Bacteria</taxon>
        <taxon>Pseudomonadati</taxon>
        <taxon>Pseudomonadota</taxon>
        <taxon>Betaproteobacteria</taxon>
        <taxon>Neisseriales</taxon>
        <taxon>Chitinibacteraceae</taxon>
        <taxon>Chitinimonas</taxon>
    </lineage>
</organism>
<evidence type="ECO:0000256" key="5">
    <source>
        <dbReference type="ARBA" id="ARBA00022989"/>
    </source>
</evidence>
<evidence type="ECO:0000256" key="6">
    <source>
        <dbReference type="ARBA" id="ARBA00023002"/>
    </source>
</evidence>
<feature type="transmembrane region" description="Helical" evidence="10">
    <location>
        <begin position="194"/>
        <end position="220"/>
    </location>
</feature>
<protein>
    <submittedName>
        <fullName evidence="12">Acyl-CoA desaturase</fullName>
    </submittedName>
</protein>
<gene>
    <name evidence="12" type="ORF">ACFOW7_19060</name>
</gene>
<feature type="transmembrane region" description="Helical" evidence="10">
    <location>
        <begin position="103"/>
        <end position="127"/>
    </location>
</feature>
<keyword evidence="3 10" id="KW-0812">Transmembrane</keyword>
<feature type="transmembrane region" description="Helical" evidence="10">
    <location>
        <begin position="41"/>
        <end position="64"/>
    </location>
</feature>
<proteinExistence type="inferred from homology"/>
<comment type="subcellular location">
    <subcellularLocation>
        <location evidence="1">Membrane</location>
        <topology evidence="1">Multi-pass membrane protein</topology>
    </subcellularLocation>
</comment>
<dbReference type="InterPro" id="IPR005804">
    <property type="entry name" value="FA_desaturase_dom"/>
</dbReference>
<feature type="transmembrane region" description="Helical" evidence="10">
    <location>
        <begin position="70"/>
        <end position="91"/>
    </location>
</feature>
<evidence type="ECO:0000256" key="3">
    <source>
        <dbReference type="ARBA" id="ARBA00022692"/>
    </source>
</evidence>
<feature type="transmembrane region" description="Helical" evidence="10">
    <location>
        <begin position="232"/>
        <end position="249"/>
    </location>
</feature>
<accession>A0ABV8MWQ5</accession>
<evidence type="ECO:0000256" key="8">
    <source>
        <dbReference type="ARBA" id="ARBA00023098"/>
    </source>
</evidence>
<comment type="similarity">
    <text evidence="2">Belongs to the fatty acid desaturase type 2 family.</text>
</comment>
<feature type="domain" description="Fatty acid desaturase" evidence="11">
    <location>
        <begin position="75"/>
        <end position="295"/>
    </location>
</feature>
<evidence type="ECO:0000256" key="9">
    <source>
        <dbReference type="ARBA" id="ARBA00023136"/>
    </source>
</evidence>
<evidence type="ECO:0000256" key="10">
    <source>
        <dbReference type="SAM" id="Phobius"/>
    </source>
</evidence>
<evidence type="ECO:0000313" key="13">
    <source>
        <dbReference type="Proteomes" id="UP001595791"/>
    </source>
</evidence>
<name>A0ABV8MWQ5_9NEIS</name>
<keyword evidence="8" id="KW-0443">Lipid metabolism</keyword>
<dbReference type="InterPro" id="IPR015876">
    <property type="entry name" value="Acyl-CoA_DS"/>
</dbReference>
<evidence type="ECO:0000313" key="12">
    <source>
        <dbReference type="EMBL" id="MFC4161441.1"/>
    </source>
</evidence>
<keyword evidence="13" id="KW-1185">Reference proteome</keyword>
<dbReference type="RefSeq" id="WP_378167386.1">
    <property type="nucleotide sequence ID" value="NZ_JBHSBU010000001.1"/>
</dbReference>
<dbReference type="Proteomes" id="UP001595791">
    <property type="component" value="Unassembled WGS sequence"/>
</dbReference>
<dbReference type="PANTHER" id="PTHR11351:SF3">
    <property type="entry name" value="BLL4393 PROTEIN"/>
    <property type="match status" value="1"/>
</dbReference>
<comment type="caution">
    <text evidence="12">The sequence shown here is derived from an EMBL/GenBank/DDBJ whole genome shotgun (WGS) entry which is preliminary data.</text>
</comment>
<evidence type="ECO:0000256" key="4">
    <source>
        <dbReference type="ARBA" id="ARBA00022832"/>
    </source>
</evidence>
<keyword evidence="9 10" id="KW-0472">Membrane</keyword>
<evidence type="ECO:0000256" key="1">
    <source>
        <dbReference type="ARBA" id="ARBA00004141"/>
    </source>
</evidence>
<dbReference type="PRINTS" id="PR00075">
    <property type="entry name" value="FACDDSATRASE"/>
</dbReference>
<keyword evidence="4" id="KW-0276">Fatty acid metabolism</keyword>
<keyword evidence="6" id="KW-0560">Oxidoreductase</keyword>
<dbReference type="Pfam" id="PF00487">
    <property type="entry name" value="FA_desaturase"/>
    <property type="match status" value="1"/>
</dbReference>
<keyword evidence="7" id="KW-0408">Iron</keyword>